<accession>A0AB38N5E3</accession>
<dbReference type="AlphaFoldDB" id="A0AB38N5E3"/>
<dbReference type="EMBL" id="QCXM01000003">
    <property type="protein sequence ID" value="PUT48609.1"/>
    <property type="molecule type" value="Genomic_DNA"/>
</dbReference>
<keyword evidence="3" id="KW-1185">Reference proteome</keyword>
<dbReference type="RefSeq" id="WP_108292178.1">
    <property type="nucleotide sequence ID" value="NZ_JAWVLH010000005.1"/>
</dbReference>
<protein>
    <submittedName>
        <fullName evidence="2">Uncharacterized protein</fullName>
    </submittedName>
</protein>
<evidence type="ECO:0000313" key="2">
    <source>
        <dbReference type="EMBL" id="TID43898.1"/>
    </source>
</evidence>
<reference evidence="2 4" key="2">
    <citation type="submission" date="2018-04" db="EMBL/GenBank/DDBJ databases">
        <title>Whole genome sequence comparison of clinical and drinking water Legionella pneumophila isolates.</title>
        <authorList>
            <person name="Garner E."/>
        </authorList>
    </citation>
    <scope>NUCLEOTIDE SEQUENCE [LARGE SCALE GENOMIC DNA]</scope>
    <source>
        <strain evidence="2 4">WH02</strain>
    </source>
</reference>
<proteinExistence type="predicted"/>
<dbReference type="Proteomes" id="UP000306421">
    <property type="component" value="Unassembled WGS sequence"/>
</dbReference>
<organism evidence="2 4">
    <name type="scientific">Legionella taurinensis</name>
    <dbReference type="NCBI Taxonomy" id="70611"/>
    <lineage>
        <taxon>Bacteria</taxon>
        <taxon>Pseudomonadati</taxon>
        <taxon>Pseudomonadota</taxon>
        <taxon>Gammaproteobacteria</taxon>
        <taxon>Legionellales</taxon>
        <taxon>Legionellaceae</taxon>
        <taxon>Legionella</taxon>
    </lineage>
</organism>
<dbReference type="EMBL" id="QFGG01000004">
    <property type="protein sequence ID" value="TID43898.1"/>
    <property type="molecule type" value="Genomic_DNA"/>
</dbReference>
<sequence length="954" mass="109741">MGKEFDKALNALDKIEKILSVVETITPFPPHSLDAYRLCAQSLRFQLSDPSESESISDVKNKLVKLKSLIKNIIVSHLDNITAPLHFTWNPSTANTTLSLGELKTRTENLAAQLREHNRASTKSLKLLRRKIADKAPQELLVEFDAIIKTLEQSPASPVLPETIHCLKNKAKMYKNKPKTLAVTIEEEKKPQSPLLKTIESLRLQLEEQLQIHTQLANQSFLPGFSEDFLLSDWVTRYQEKTSAADKARLFITGRIQHTLDYPDYHDILISELQRTVDLLKETNQQRNELGEKILARETLVYPTALDPAVLEKLMLAAKNTLKKQFETFLLTLCVIDVNNKDDKDTQFFVKNLLQFNTELKQKFQKYPSIVHSSARDALHDQLLMHLGEKKRFLFWGTALSKMEAKDIAALSNQLFDVDVPAKTDRQMYSKFIAAFYNLAAFIDAFPIQTIKNYHVLKEINEQEHLQILSKEKTILSDIAALTEELSEYFLLLPEVLGDNGPWKSARRLLGELETFRSEVENEAGPYGEEREKTLELVSPLDRVHRLASLQEKRLDQIANRSKILIDLQKQATPLIQLLKQQFEEKKKGLSQRLSDELANAEAALLFIKSTPELTFSEQEKSEFESAVDLAKKQVGTVAESKEHLFKLRRETDVAINHLKGQTKRVKEKLTAHVTPYFINANKLYEGHPYPLLDEDNPVKFTLKSAHEHLKKTLATLDKTFAGLETLQGREFTEWVNRWGAGERRFVSAFEHYQQKTQDAMEIERRLKTQTYKTSCEILTKLETEFERLTEKYIDQAIHKTSDENELAQLQQLKCLPKLPLVECKKPLMDRVDPRLHTLASMHAEFRGINQDYIHENVHLSRDETYFAQLKASADKHFRNNNMEKLSDGIRHKWVQFLRINVFKPLQALSFNLGNYLKSQSQELFFVTFGACRTERELAEFGHDLSSRLVAPAA</sequence>
<evidence type="ECO:0000313" key="3">
    <source>
        <dbReference type="Proteomes" id="UP000251035"/>
    </source>
</evidence>
<comment type="caution">
    <text evidence="2">The sequence shown here is derived from an EMBL/GenBank/DDBJ whole genome shotgun (WGS) entry which is preliminary data.</text>
</comment>
<evidence type="ECO:0000313" key="1">
    <source>
        <dbReference type="EMBL" id="PUT48609.1"/>
    </source>
</evidence>
<dbReference type="Proteomes" id="UP000251035">
    <property type="component" value="Unassembled WGS sequence"/>
</dbReference>
<evidence type="ECO:0000313" key="4">
    <source>
        <dbReference type="Proteomes" id="UP000306421"/>
    </source>
</evidence>
<gene>
    <name evidence="1" type="ORF">DB745_04050</name>
    <name evidence="2" type="ORF">DIZ81_05650</name>
</gene>
<name>A0AB38N5E3_9GAMM</name>
<reference evidence="1 3" key="1">
    <citation type="submission" date="2018-04" db="EMBL/GenBank/DDBJ databases">
        <title>Whole genome sequence comparison of clinical and drinking water Legionella pneumophila isolates associated with the Flint Water Crisis.</title>
        <authorList>
            <person name="Garner E."/>
            <person name="Brown C."/>
            <person name="Schwake O."/>
            <person name="Coil D."/>
            <person name="Jospin G."/>
            <person name="Eisen J."/>
            <person name="Edwards M."/>
            <person name="Pruden A."/>
        </authorList>
    </citation>
    <scope>NUCLEOTIDE SEQUENCE [LARGE SCALE GENOMIC DNA]</scope>
    <source>
        <strain evidence="1 3">Genessee03</strain>
    </source>
</reference>